<dbReference type="InterPro" id="IPR009003">
    <property type="entry name" value="Peptidase_S1_PA"/>
</dbReference>
<dbReference type="SUPFAM" id="SSF50494">
    <property type="entry name" value="Trypsin-like serine proteases"/>
    <property type="match status" value="1"/>
</dbReference>
<dbReference type="SUPFAM" id="SSF50156">
    <property type="entry name" value="PDZ domain-like"/>
    <property type="match status" value="1"/>
</dbReference>
<dbReference type="InterPro" id="IPR051201">
    <property type="entry name" value="Chloro_Bact_Ser_Proteases"/>
</dbReference>
<dbReference type="Pfam" id="PF13365">
    <property type="entry name" value="Trypsin_2"/>
    <property type="match status" value="1"/>
</dbReference>
<dbReference type="PANTHER" id="PTHR43343:SF3">
    <property type="entry name" value="PROTEASE DO-LIKE 8, CHLOROPLASTIC"/>
    <property type="match status" value="1"/>
</dbReference>
<feature type="domain" description="PDZ" evidence="4">
    <location>
        <begin position="305"/>
        <end position="371"/>
    </location>
</feature>
<dbReference type="GO" id="GO:0004252">
    <property type="term" value="F:serine-type endopeptidase activity"/>
    <property type="evidence" value="ECO:0007669"/>
    <property type="project" value="InterPro"/>
</dbReference>
<accession>A0A1M5X9N5</accession>
<dbReference type="AlphaFoldDB" id="A0A1M5X9N5"/>
<dbReference type="EMBL" id="FQXM01000025">
    <property type="protein sequence ID" value="SHH96278.1"/>
    <property type="molecule type" value="Genomic_DNA"/>
</dbReference>
<dbReference type="Pfam" id="PF13180">
    <property type="entry name" value="PDZ_2"/>
    <property type="match status" value="1"/>
</dbReference>
<dbReference type="SMART" id="SM00228">
    <property type="entry name" value="PDZ"/>
    <property type="match status" value="1"/>
</dbReference>
<dbReference type="STRING" id="1121316.SAMN02745207_03464"/>
<protein>
    <submittedName>
        <fullName evidence="5">Serine protease Do</fullName>
    </submittedName>
</protein>
<keyword evidence="3" id="KW-1133">Transmembrane helix</keyword>
<dbReference type="PROSITE" id="PS50106">
    <property type="entry name" value="PDZ"/>
    <property type="match status" value="1"/>
</dbReference>
<evidence type="ECO:0000313" key="6">
    <source>
        <dbReference type="Proteomes" id="UP000184447"/>
    </source>
</evidence>
<dbReference type="Gene3D" id="2.30.42.10">
    <property type="match status" value="1"/>
</dbReference>
<evidence type="ECO:0000313" key="5">
    <source>
        <dbReference type="EMBL" id="SHH96278.1"/>
    </source>
</evidence>
<reference evidence="5 6" key="1">
    <citation type="submission" date="2016-11" db="EMBL/GenBank/DDBJ databases">
        <authorList>
            <person name="Jaros S."/>
            <person name="Januszkiewicz K."/>
            <person name="Wedrychowicz H."/>
        </authorList>
    </citation>
    <scope>NUCLEOTIDE SEQUENCE [LARGE SCALE GENOMIC DNA]</scope>
    <source>
        <strain evidence="5 6">DSM 8605</strain>
    </source>
</reference>
<evidence type="ECO:0000256" key="3">
    <source>
        <dbReference type="SAM" id="Phobius"/>
    </source>
</evidence>
<dbReference type="InterPro" id="IPR001940">
    <property type="entry name" value="Peptidase_S1C"/>
</dbReference>
<keyword evidence="1 5" id="KW-0645">Protease</keyword>
<sequence length="405" mass="44351">MIFATSIKMRGEILDNKQENEYKQEVKEVSWREVEEESISGISFKKRKSRRERFVKATIKYIIFIVVAAISGSITATYIVNKKIVSMDKEPNEFVLNEPSFTEKDENSINSVAETVGPAVVAITNGPTENSIESNSIGSGIVFKQEGYIVTNYHVIDGLQNVYVKLSNGIDPILAQIIGKDSVSDLAVLKINVKNLPVAEFGDSDKVRVGDVAIAIGNPLGEKFSGTVTAGIISAINREIRYEDTIYNVMQTDAAINPGNSGGALCNIEGKIIGINSLKVSSSLNAEGMGFAIEINEAKEIIEQLIENGRVSRARVGIRGRTSQRNDSSDVQGVYIAEIIQDSGAKQAGLQIGDIIVKFDNNVITKFEELTNLVENHKVGDSVVCEVWRNNKSIKVTIQLKDFNE</sequence>
<dbReference type="Gene3D" id="2.40.10.120">
    <property type="match status" value="1"/>
</dbReference>
<dbReference type="PANTHER" id="PTHR43343">
    <property type="entry name" value="PEPTIDASE S12"/>
    <property type="match status" value="1"/>
</dbReference>
<evidence type="ECO:0000256" key="1">
    <source>
        <dbReference type="ARBA" id="ARBA00022670"/>
    </source>
</evidence>
<keyword evidence="6" id="KW-1185">Reference proteome</keyword>
<feature type="transmembrane region" description="Helical" evidence="3">
    <location>
        <begin position="57"/>
        <end position="80"/>
    </location>
</feature>
<proteinExistence type="predicted"/>
<evidence type="ECO:0000256" key="2">
    <source>
        <dbReference type="ARBA" id="ARBA00022801"/>
    </source>
</evidence>
<dbReference type="InterPro" id="IPR036034">
    <property type="entry name" value="PDZ_sf"/>
</dbReference>
<keyword evidence="3" id="KW-0472">Membrane</keyword>
<evidence type="ECO:0000259" key="4">
    <source>
        <dbReference type="PROSITE" id="PS50106"/>
    </source>
</evidence>
<dbReference type="PRINTS" id="PR00834">
    <property type="entry name" value="PROTEASES2C"/>
</dbReference>
<name>A0A1M5X9N5_9CLOT</name>
<keyword evidence="2" id="KW-0378">Hydrolase</keyword>
<dbReference type="InterPro" id="IPR001478">
    <property type="entry name" value="PDZ"/>
</dbReference>
<keyword evidence="3" id="KW-0812">Transmembrane</keyword>
<organism evidence="5 6">
    <name type="scientific">Clostridium grantii DSM 8605</name>
    <dbReference type="NCBI Taxonomy" id="1121316"/>
    <lineage>
        <taxon>Bacteria</taxon>
        <taxon>Bacillati</taxon>
        <taxon>Bacillota</taxon>
        <taxon>Clostridia</taxon>
        <taxon>Eubacteriales</taxon>
        <taxon>Clostridiaceae</taxon>
        <taxon>Clostridium</taxon>
    </lineage>
</organism>
<gene>
    <name evidence="5" type="ORF">SAMN02745207_03464</name>
</gene>
<dbReference type="GO" id="GO:0006508">
    <property type="term" value="P:proteolysis"/>
    <property type="evidence" value="ECO:0007669"/>
    <property type="project" value="UniProtKB-KW"/>
</dbReference>
<dbReference type="Proteomes" id="UP000184447">
    <property type="component" value="Unassembled WGS sequence"/>
</dbReference>